<keyword evidence="1" id="KW-0597">Phosphoprotein</keyword>
<dbReference type="Proteomes" id="UP001557470">
    <property type="component" value="Unassembled WGS sequence"/>
</dbReference>
<proteinExistence type="predicted"/>
<feature type="region of interest" description="Disordered" evidence="4">
    <location>
        <begin position="1"/>
        <end position="62"/>
    </location>
</feature>
<dbReference type="AlphaFoldDB" id="A0ABD0W2C9"/>
<dbReference type="PANTHER" id="PTHR15635">
    <property type="entry name" value="COILED-COIL DOMAIN CONTAINING PROTEIN 9"/>
    <property type="match status" value="1"/>
</dbReference>
<name>A0ABD0W2C9_UMBPY</name>
<evidence type="ECO:0000256" key="4">
    <source>
        <dbReference type="SAM" id="MobiDB-lite"/>
    </source>
</evidence>
<feature type="compositionally biased region" description="Basic and acidic residues" evidence="4">
    <location>
        <begin position="1"/>
        <end position="11"/>
    </location>
</feature>
<organism evidence="5 6">
    <name type="scientific">Umbra pygmaea</name>
    <name type="common">Eastern mudminnow</name>
    <dbReference type="NCBI Taxonomy" id="75934"/>
    <lineage>
        <taxon>Eukaryota</taxon>
        <taxon>Metazoa</taxon>
        <taxon>Chordata</taxon>
        <taxon>Craniata</taxon>
        <taxon>Vertebrata</taxon>
        <taxon>Euteleostomi</taxon>
        <taxon>Actinopterygii</taxon>
        <taxon>Neopterygii</taxon>
        <taxon>Teleostei</taxon>
        <taxon>Protacanthopterygii</taxon>
        <taxon>Esociformes</taxon>
        <taxon>Umbridae</taxon>
        <taxon>Umbra</taxon>
    </lineage>
</organism>
<accession>A0ABD0W2C9</accession>
<reference evidence="5 6" key="1">
    <citation type="submission" date="2024-06" db="EMBL/GenBank/DDBJ databases">
        <authorList>
            <person name="Pan Q."/>
            <person name="Wen M."/>
            <person name="Jouanno E."/>
            <person name="Zahm M."/>
            <person name="Klopp C."/>
            <person name="Cabau C."/>
            <person name="Louis A."/>
            <person name="Berthelot C."/>
            <person name="Parey E."/>
            <person name="Roest Crollius H."/>
            <person name="Montfort J."/>
            <person name="Robinson-Rechavi M."/>
            <person name="Bouchez O."/>
            <person name="Lampietro C."/>
            <person name="Lopez Roques C."/>
            <person name="Donnadieu C."/>
            <person name="Postlethwait J."/>
            <person name="Bobe J."/>
            <person name="Verreycken H."/>
            <person name="Guiguen Y."/>
        </authorList>
    </citation>
    <scope>NUCLEOTIDE SEQUENCE [LARGE SCALE GENOMIC DNA]</scope>
    <source>
        <strain evidence="5">Up_M1</strain>
        <tissue evidence="5">Testis</tissue>
    </source>
</reference>
<sequence>MAHSTKGDRHSSGKSKCQCKSQQKDDDDVFMHDPECSLLEQGSSASSEEYSEKAKNMCSADPEVLSTADTELECRLEEIRMKNKCLLKRFEEVEEDRKRAEQRGSALARNSTKLVKTCSSAHSTTTPGSWDWERLSITVKNQSKRSRRQPKAQRMEDRLERWDREENPVAQETKQMIVCTIDNSQDAGRPYSDHMVSTSDEERREYLRWKRRYDRLTVGKRNKLEEDLSVRLQKSREQRRSAW</sequence>
<evidence type="ECO:0000313" key="5">
    <source>
        <dbReference type="EMBL" id="KAL0965087.1"/>
    </source>
</evidence>
<keyword evidence="2 3" id="KW-0175">Coiled coil</keyword>
<evidence type="ECO:0000256" key="1">
    <source>
        <dbReference type="ARBA" id="ARBA00022553"/>
    </source>
</evidence>
<evidence type="ECO:0000256" key="3">
    <source>
        <dbReference type="SAM" id="Coils"/>
    </source>
</evidence>
<dbReference type="InterPro" id="IPR029336">
    <property type="entry name" value="DUF4594"/>
</dbReference>
<evidence type="ECO:0000256" key="2">
    <source>
        <dbReference type="ARBA" id="ARBA00023054"/>
    </source>
</evidence>
<comment type="caution">
    <text evidence="5">The sequence shown here is derived from an EMBL/GenBank/DDBJ whole genome shotgun (WGS) entry which is preliminary data.</text>
</comment>
<gene>
    <name evidence="5" type="ORF">UPYG_G00276620</name>
</gene>
<evidence type="ECO:0000313" key="6">
    <source>
        <dbReference type="Proteomes" id="UP001557470"/>
    </source>
</evidence>
<dbReference type="EMBL" id="JAGEUA010000009">
    <property type="protein sequence ID" value="KAL0965087.1"/>
    <property type="molecule type" value="Genomic_DNA"/>
</dbReference>
<dbReference type="PANTHER" id="PTHR15635:SF12">
    <property type="entry name" value="HABP4_PAI-RBP1 DOMAIN-CONTAINING PROTEIN"/>
    <property type="match status" value="1"/>
</dbReference>
<keyword evidence="6" id="KW-1185">Reference proteome</keyword>
<protein>
    <submittedName>
        <fullName evidence="5">Uncharacterized protein</fullName>
    </submittedName>
</protein>
<feature type="coiled-coil region" evidence="3">
    <location>
        <begin position="76"/>
        <end position="110"/>
    </location>
</feature>